<feature type="region of interest" description="Disordered" evidence="1">
    <location>
        <begin position="273"/>
        <end position="308"/>
    </location>
</feature>
<accession>A0A819XPM6</accession>
<keyword evidence="3" id="KW-1185">Reference proteome</keyword>
<dbReference type="EMBL" id="CAJOBG010005263">
    <property type="protein sequence ID" value="CAF4145959.1"/>
    <property type="molecule type" value="Genomic_DNA"/>
</dbReference>
<evidence type="ECO:0000256" key="1">
    <source>
        <dbReference type="SAM" id="MobiDB-lite"/>
    </source>
</evidence>
<dbReference type="AlphaFoldDB" id="A0A819XPM6"/>
<evidence type="ECO:0000313" key="2">
    <source>
        <dbReference type="EMBL" id="CAF4145959.1"/>
    </source>
</evidence>
<evidence type="ECO:0000313" key="3">
    <source>
        <dbReference type="Proteomes" id="UP000663866"/>
    </source>
</evidence>
<dbReference type="Proteomes" id="UP000663866">
    <property type="component" value="Unassembled WGS sequence"/>
</dbReference>
<protein>
    <submittedName>
        <fullName evidence="2">Uncharacterized protein</fullName>
    </submittedName>
</protein>
<comment type="caution">
    <text evidence="2">The sequence shown here is derived from an EMBL/GenBank/DDBJ whole genome shotgun (WGS) entry which is preliminary data.</text>
</comment>
<gene>
    <name evidence="2" type="ORF">OVN521_LOCUS23331</name>
</gene>
<proteinExistence type="predicted"/>
<reference evidence="2" key="1">
    <citation type="submission" date="2021-02" db="EMBL/GenBank/DDBJ databases">
        <authorList>
            <person name="Nowell W R."/>
        </authorList>
    </citation>
    <scope>NUCLEOTIDE SEQUENCE</scope>
</reference>
<sequence>MNDVLWNFPSFNFCFEMPHLYFCLVVECTVTTPKTVPHDQHKDVAKFDDSPPKLVIDIKRLPTRTDVIDQSNSERLYEENRTPVINRSIAGKSSSVSRTPLSADRIVVSVDRRQRELNEDLNRNHASNTPIRPFRHNQIRNTRPAAAALNYLVDLVTQIQHSSGRDDPTSAEQLARDLGEDPKLLMGFKDVTPQQSALNLFNHLYPRYESKVELDSISKLEDEDPDLLRTILSAILKNESLKCNSILGARFHWRKLQLSVIHQTDLPANSARNQPEIQEEHHHNPNRESSNNVDTRHEKENEDFDAEI</sequence>
<organism evidence="2 3">
    <name type="scientific">Rotaria magnacalcarata</name>
    <dbReference type="NCBI Taxonomy" id="392030"/>
    <lineage>
        <taxon>Eukaryota</taxon>
        <taxon>Metazoa</taxon>
        <taxon>Spiralia</taxon>
        <taxon>Gnathifera</taxon>
        <taxon>Rotifera</taxon>
        <taxon>Eurotatoria</taxon>
        <taxon>Bdelloidea</taxon>
        <taxon>Philodinida</taxon>
        <taxon>Philodinidae</taxon>
        <taxon>Rotaria</taxon>
    </lineage>
</organism>
<name>A0A819XPM6_9BILA</name>